<evidence type="ECO:0000313" key="1">
    <source>
        <dbReference type="EMBL" id="CAK0847402.1"/>
    </source>
</evidence>
<organism evidence="1 2">
    <name type="scientific">Prorocentrum cordatum</name>
    <dbReference type="NCBI Taxonomy" id="2364126"/>
    <lineage>
        <taxon>Eukaryota</taxon>
        <taxon>Sar</taxon>
        <taxon>Alveolata</taxon>
        <taxon>Dinophyceae</taxon>
        <taxon>Prorocentrales</taxon>
        <taxon>Prorocentraceae</taxon>
        <taxon>Prorocentrum</taxon>
    </lineage>
</organism>
<dbReference type="Proteomes" id="UP001189429">
    <property type="component" value="Unassembled WGS sequence"/>
</dbReference>
<sequence>MHYNDVLEPCMEAQSSESCDGQAGEIDGALAYRSWVASQWSSIAATPALVAFHNLVTVSIEAKYLQGQQQHLYCAQNAAAEVPAEYVGDLTLPQAGTLAPVAVGVPGLDPDSSTLPCR</sequence>
<protein>
    <submittedName>
        <fullName evidence="1">Uncharacterized protein</fullName>
    </submittedName>
</protein>
<name>A0ABN9TMY1_9DINO</name>
<keyword evidence="2" id="KW-1185">Reference proteome</keyword>
<proteinExistence type="predicted"/>
<comment type="caution">
    <text evidence="1">The sequence shown here is derived from an EMBL/GenBank/DDBJ whole genome shotgun (WGS) entry which is preliminary data.</text>
</comment>
<evidence type="ECO:0000313" key="2">
    <source>
        <dbReference type="Proteomes" id="UP001189429"/>
    </source>
</evidence>
<accession>A0ABN9TMY1</accession>
<dbReference type="EMBL" id="CAUYUJ010014897">
    <property type="protein sequence ID" value="CAK0847402.1"/>
    <property type="molecule type" value="Genomic_DNA"/>
</dbReference>
<gene>
    <name evidence="1" type="ORF">PCOR1329_LOCUS40612</name>
</gene>
<reference evidence="1" key="1">
    <citation type="submission" date="2023-10" db="EMBL/GenBank/DDBJ databases">
        <authorList>
            <person name="Chen Y."/>
            <person name="Shah S."/>
            <person name="Dougan E. K."/>
            <person name="Thang M."/>
            <person name="Chan C."/>
        </authorList>
    </citation>
    <scope>NUCLEOTIDE SEQUENCE [LARGE SCALE GENOMIC DNA]</scope>
</reference>